<dbReference type="EMBL" id="PVWO01000106">
    <property type="protein sequence ID" value="PSB56820.1"/>
    <property type="molecule type" value="Genomic_DNA"/>
</dbReference>
<accession>A0A2T1GGY7</accession>
<reference evidence="1 2" key="1">
    <citation type="submission" date="2018-03" db="EMBL/GenBank/DDBJ databases">
        <title>The ancient ancestry and fast evolution of plastids.</title>
        <authorList>
            <person name="Moore K.R."/>
            <person name="Magnabosco C."/>
            <person name="Momper L."/>
            <person name="Gold D.A."/>
            <person name="Bosak T."/>
            <person name="Fournier G.P."/>
        </authorList>
    </citation>
    <scope>NUCLEOTIDE SEQUENCE [LARGE SCALE GENOMIC DNA]</scope>
    <source>
        <strain evidence="1 2">CCALA 037</strain>
    </source>
</reference>
<proteinExistence type="predicted"/>
<keyword evidence="2" id="KW-1185">Reference proteome</keyword>
<comment type="caution">
    <text evidence="1">The sequence shown here is derived from an EMBL/GenBank/DDBJ whole genome shotgun (WGS) entry which is preliminary data.</text>
</comment>
<dbReference type="Proteomes" id="UP000238937">
    <property type="component" value="Unassembled WGS sequence"/>
</dbReference>
<dbReference type="OrthoDB" id="576531at2"/>
<dbReference type="RefSeq" id="WP_106303846.1">
    <property type="nucleotide sequence ID" value="NZ_PVWO01000106.1"/>
</dbReference>
<evidence type="ECO:0000313" key="1">
    <source>
        <dbReference type="EMBL" id="PSB56820.1"/>
    </source>
</evidence>
<name>A0A2T1GGY7_9CYAN</name>
<protein>
    <submittedName>
        <fullName evidence="1">Uncharacterized protein</fullName>
    </submittedName>
</protein>
<evidence type="ECO:0000313" key="2">
    <source>
        <dbReference type="Proteomes" id="UP000238937"/>
    </source>
</evidence>
<organism evidence="1 2">
    <name type="scientific">Chamaesiphon polymorphus CCALA 037</name>
    <dbReference type="NCBI Taxonomy" id="2107692"/>
    <lineage>
        <taxon>Bacteria</taxon>
        <taxon>Bacillati</taxon>
        <taxon>Cyanobacteriota</taxon>
        <taxon>Cyanophyceae</taxon>
        <taxon>Gomontiellales</taxon>
        <taxon>Chamaesiphonaceae</taxon>
        <taxon>Chamaesiphon</taxon>
    </lineage>
</organism>
<sequence length="110" mass="11774">MRSRSLVPADFWFALAERAGAVDCFIRVSERSFTGWVVEPVFPSSAAAGDFARRASGVVGVGVVSRRWVPVSVGWVTWSGCWSCSVPCQAPGRVLSLGWPSRGSRAVISA</sequence>
<dbReference type="AlphaFoldDB" id="A0A2T1GGY7"/>
<gene>
    <name evidence="1" type="ORF">C7B77_10500</name>
</gene>